<sequence length="593" mass="65650">MAPSKNPLPPPFAPSRPSTRAKNKDVRPGVVDMPKPRRTPAEMQAIRDQQAVDKQEKERNQEIAMKNVAEIEDQQRQEDLQRIAQSNVRKPRVASFRPPAPPTPAPPMEIDVEDEIGGPGHAQDSALPRRPVRAARNATILPDGMESDGSDKDRYQPEDQEGSDEDEVGSEDEDEDGSEKEVTSKKGNKAKPGRREIAAIRTTAPTSGSQAAVEQSKRRQRSPSRSPQPLAKKPKKSNQPPSGLRAGWDSAIKAKSIGPATKTDDDDSLARYGGMVGDDEDDEVERSVVVKDKGSKRGPSQYSSTLKIEVVSSTPRTQREARGGSGRKWKLEHLPKGTSEVFTNQLVPLAKGLAGSLPPWEGLSKEQVQELVDKIYGSAQYTIQDAPTDPWGPLISYRLNNWRNGFATKAAEALKRYIEVDQAEYFDDSQVIADWGRLQNPLVLYTLALAHFAEWEDVPDPERLGENEKPYGAFILALQAVQHSLKAWKTGEYVEPKGSHNHFSADNYGDRTERKSEKGKTVNVLVRRATQYMPTVKSLSKNHWDAIFAEIAGILADNKPKRKRSRSASSGGSEAPEEEEDAQEYILVSDDDE</sequence>
<feature type="compositionally biased region" description="Basic and acidic residues" evidence="1">
    <location>
        <begin position="50"/>
        <end position="61"/>
    </location>
</feature>
<gene>
    <name evidence="2" type="ORF">LACBIDRAFT_308298</name>
</gene>
<name>B0DS14_LACBS</name>
<feature type="compositionally biased region" description="Pro residues" evidence="1">
    <location>
        <begin position="98"/>
        <end position="107"/>
    </location>
</feature>
<evidence type="ECO:0000313" key="3">
    <source>
        <dbReference type="Proteomes" id="UP000001194"/>
    </source>
</evidence>
<dbReference type="EMBL" id="DS547129">
    <property type="protein sequence ID" value="EDR02622.1"/>
    <property type="molecule type" value="Genomic_DNA"/>
</dbReference>
<evidence type="ECO:0000256" key="1">
    <source>
        <dbReference type="SAM" id="MobiDB-lite"/>
    </source>
</evidence>
<keyword evidence="3" id="KW-1185">Reference proteome</keyword>
<evidence type="ECO:0000313" key="2">
    <source>
        <dbReference type="EMBL" id="EDR02622.1"/>
    </source>
</evidence>
<dbReference type="Proteomes" id="UP000001194">
    <property type="component" value="Unassembled WGS sequence"/>
</dbReference>
<dbReference type="AlphaFoldDB" id="B0DS14"/>
<dbReference type="GeneID" id="6082389"/>
<feature type="region of interest" description="Disordered" evidence="1">
    <location>
        <begin position="499"/>
        <end position="519"/>
    </location>
</feature>
<dbReference type="RefSeq" id="XP_001886666.1">
    <property type="nucleotide sequence ID" value="XM_001886631.1"/>
</dbReference>
<feature type="region of interest" description="Disordered" evidence="1">
    <location>
        <begin position="559"/>
        <end position="593"/>
    </location>
</feature>
<dbReference type="InParanoid" id="B0DS14"/>
<feature type="compositionally biased region" description="Basic and acidic residues" evidence="1">
    <location>
        <begin position="508"/>
        <end position="519"/>
    </location>
</feature>
<organism evidence="3">
    <name type="scientific">Laccaria bicolor (strain S238N-H82 / ATCC MYA-4686)</name>
    <name type="common">Bicoloured deceiver</name>
    <name type="synonym">Laccaria laccata var. bicolor</name>
    <dbReference type="NCBI Taxonomy" id="486041"/>
    <lineage>
        <taxon>Eukaryota</taxon>
        <taxon>Fungi</taxon>
        <taxon>Dikarya</taxon>
        <taxon>Basidiomycota</taxon>
        <taxon>Agaricomycotina</taxon>
        <taxon>Agaricomycetes</taxon>
        <taxon>Agaricomycetidae</taxon>
        <taxon>Agaricales</taxon>
        <taxon>Agaricineae</taxon>
        <taxon>Hydnangiaceae</taxon>
        <taxon>Laccaria</taxon>
    </lineage>
</organism>
<dbReference type="HOGENOM" id="CLU_028193_0_0_1"/>
<reference evidence="2 3" key="1">
    <citation type="journal article" date="2008" name="Nature">
        <title>The genome of Laccaria bicolor provides insights into mycorrhizal symbiosis.</title>
        <authorList>
            <person name="Martin F."/>
            <person name="Aerts A."/>
            <person name="Ahren D."/>
            <person name="Brun A."/>
            <person name="Danchin E.G.J."/>
            <person name="Duchaussoy F."/>
            <person name="Gibon J."/>
            <person name="Kohler A."/>
            <person name="Lindquist E."/>
            <person name="Pereda V."/>
            <person name="Salamov A."/>
            <person name="Shapiro H.J."/>
            <person name="Wuyts J."/>
            <person name="Blaudez D."/>
            <person name="Buee M."/>
            <person name="Brokstein P."/>
            <person name="Canbaeck B."/>
            <person name="Cohen D."/>
            <person name="Courty P.E."/>
            <person name="Coutinho P.M."/>
            <person name="Delaruelle C."/>
            <person name="Detter J.C."/>
            <person name="Deveau A."/>
            <person name="DiFazio S."/>
            <person name="Duplessis S."/>
            <person name="Fraissinet-Tachet L."/>
            <person name="Lucic E."/>
            <person name="Frey-Klett P."/>
            <person name="Fourrey C."/>
            <person name="Feussner I."/>
            <person name="Gay G."/>
            <person name="Grimwood J."/>
            <person name="Hoegger P.J."/>
            <person name="Jain P."/>
            <person name="Kilaru S."/>
            <person name="Labbe J."/>
            <person name="Lin Y.C."/>
            <person name="Legue V."/>
            <person name="Le Tacon F."/>
            <person name="Marmeisse R."/>
            <person name="Melayah D."/>
            <person name="Montanini B."/>
            <person name="Muratet M."/>
            <person name="Nehls U."/>
            <person name="Niculita-Hirzel H."/>
            <person name="Oudot-Le Secq M.P."/>
            <person name="Peter M."/>
            <person name="Quesneville H."/>
            <person name="Rajashekar B."/>
            <person name="Reich M."/>
            <person name="Rouhier N."/>
            <person name="Schmutz J."/>
            <person name="Yin T."/>
            <person name="Chalot M."/>
            <person name="Henrissat B."/>
            <person name="Kuees U."/>
            <person name="Lucas S."/>
            <person name="Van de Peer Y."/>
            <person name="Podila G.K."/>
            <person name="Polle A."/>
            <person name="Pukkila P.J."/>
            <person name="Richardson P.M."/>
            <person name="Rouze P."/>
            <person name="Sanders I.R."/>
            <person name="Stajich J.E."/>
            <person name="Tunlid A."/>
            <person name="Tuskan G."/>
            <person name="Grigoriev I.V."/>
        </authorList>
    </citation>
    <scope>NUCLEOTIDE SEQUENCE [LARGE SCALE GENOMIC DNA]</scope>
    <source>
        <strain evidence="3">S238N-H82 / ATCC MYA-4686</strain>
    </source>
</reference>
<feature type="region of interest" description="Disordered" evidence="1">
    <location>
        <begin position="1"/>
        <end position="285"/>
    </location>
</feature>
<feature type="compositionally biased region" description="Pro residues" evidence="1">
    <location>
        <begin position="1"/>
        <end position="14"/>
    </location>
</feature>
<feature type="compositionally biased region" description="Acidic residues" evidence="1">
    <location>
        <begin position="158"/>
        <end position="178"/>
    </location>
</feature>
<feature type="compositionally biased region" description="Acidic residues" evidence="1">
    <location>
        <begin position="575"/>
        <end position="593"/>
    </location>
</feature>
<feature type="compositionally biased region" description="Polar residues" evidence="1">
    <location>
        <begin position="203"/>
        <end position="213"/>
    </location>
</feature>
<accession>B0DS14</accession>
<proteinExistence type="predicted"/>
<protein>
    <submittedName>
        <fullName evidence="2">Predicted protein</fullName>
    </submittedName>
</protein>
<dbReference type="OrthoDB" id="3014170at2759"/>
<dbReference type="KEGG" id="lbc:LACBIDRAFT_308298"/>